<name>A0A1B7T791_9ASCO</name>
<protein>
    <submittedName>
        <fullName evidence="2">Uncharacterized protein</fullName>
    </submittedName>
</protein>
<reference evidence="3" key="1">
    <citation type="journal article" date="2016" name="Proc. Natl. Acad. Sci. U.S.A.">
        <title>Comparative genomics of biotechnologically important yeasts.</title>
        <authorList>
            <person name="Riley R."/>
            <person name="Haridas S."/>
            <person name="Wolfe K.H."/>
            <person name="Lopes M.R."/>
            <person name="Hittinger C.T."/>
            <person name="Goeker M."/>
            <person name="Salamov A.A."/>
            <person name="Wisecaver J.H."/>
            <person name="Long T.M."/>
            <person name="Calvey C.H."/>
            <person name="Aerts A.L."/>
            <person name="Barry K.W."/>
            <person name="Choi C."/>
            <person name="Clum A."/>
            <person name="Coughlan A.Y."/>
            <person name="Deshpande S."/>
            <person name="Douglass A.P."/>
            <person name="Hanson S.J."/>
            <person name="Klenk H.-P."/>
            <person name="LaButti K.M."/>
            <person name="Lapidus A."/>
            <person name="Lindquist E.A."/>
            <person name="Lipzen A.M."/>
            <person name="Meier-Kolthoff J.P."/>
            <person name="Ohm R.A."/>
            <person name="Otillar R.P."/>
            <person name="Pangilinan J.L."/>
            <person name="Peng Y."/>
            <person name="Rokas A."/>
            <person name="Rosa C.A."/>
            <person name="Scheuner C."/>
            <person name="Sibirny A.A."/>
            <person name="Slot J.C."/>
            <person name="Stielow J.B."/>
            <person name="Sun H."/>
            <person name="Kurtzman C.P."/>
            <person name="Blackwell M."/>
            <person name="Grigoriev I.V."/>
            <person name="Jeffries T.W."/>
        </authorList>
    </citation>
    <scope>NUCLEOTIDE SEQUENCE [LARGE SCALE GENOMIC DNA]</scope>
    <source>
        <strain evidence="3">NRRL Y-1626</strain>
    </source>
</reference>
<dbReference type="EMBL" id="LXPE01000561">
    <property type="protein sequence ID" value="OBA24582.1"/>
    <property type="molecule type" value="Genomic_DNA"/>
</dbReference>
<comment type="caution">
    <text evidence="2">The sequence shown here is derived from an EMBL/GenBank/DDBJ whole genome shotgun (WGS) entry which is preliminary data.</text>
</comment>
<evidence type="ECO:0000313" key="2">
    <source>
        <dbReference type="EMBL" id="OBA24582.1"/>
    </source>
</evidence>
<organism evidence="2 3">
    <name type="scientific">Hanseniaspora valbyensis NRRL Y-1626</name>
    <dbReference type="NCBI Taxonomy" id="766949"/>
    <lineage>
        <taxon>Eukaryota</taxon>
        <taxon>Fungi</taxon>
        <taxon>Dikarya</taxon>
        <taxon>Ascomycota</taxon>
        <taxon>Saccharomycotina</taxon>
        <taxon>Saccharomycetes</taxon>
        <taxon>Saccharomycodales</taxon>
        <taxon>Saccharomycodaceae</taxon>
        <taxon>Hanseniaspora</taxon>
    </lineage>
</organism>
<sequence length="262" mass="31988">MYLNKTLHFRASVNSHTLDKDFDINVHVPSVEETVNYFSNPFWYFIFTMIPLTAILFLSHKIYNCLKDLYIIKKRKYLVFHKQFPCKFKHALHDDAKMPAGLVSLWDRYMLENSIYNHIDKMSKLKFLIEQHASVYENLPFLMYQTTYDPVNDSFVELNKWNHLQMSIDEMRVEKYTQHFKYLASLHNYEYARLDRNNNPLLVITPKKFVGIWYTEKNTVRVIRAPDWWYLSHFSLDDKYEDKITCYWYEQKTWVYKYRSLQ</sequence>
<gene>
    <name evidence="2" type="ORF">HANVADRAFT_4600</name>
</gene>
<proteinExistence type="predicted"/>
<dbReference type="AlphaFoldDB" id="A0A1B7T791"/>
<evidence type="ECO:0000313" key="3">
    <source>
        <dbReference type="Proteomes" id="UP000092321"/>
    </source>
</evidence>
<accession>A0A1B7T791</accession>
<dbReference type="Proteomes" id="UP000092321">
    <property type="component" value="Unassembled WGS sequence"/>
</dbReference>
<keyword evidence="1" id="KW-0472">Membrane</keyword>
<keyword evidence="1" id="KW-0812">Transmembrane</keyword>
<keyword evidence="1" id="KW-1133">Transmembrane helix</keyword>
<evidence type="ECO:0000256" key="1">
    <source>
        <dbReference type="SAM" id="Phobius"/>
    </source>
</evidence>
<feature type="transmembrane region" description="Helical" evidence="1">
    <location>
        <begin position="42"/>
        <end position="66"/>
    </location>
</feature>
<keyword evidence="3" id="KW-1185">Reference proteome</keyword>